<dbReference type="PROSITE" id="PS50089">
    <property type="entry name" value="ZF_RING_2"/>
    <property type="match status" value="1"/>
</dbReference>
<evidence type="ECO:0000256" key="1">
    <source>
        <dbReference type="ARBA" id="ARBA00022723"/>
    </source>
</evidence>
<dbReference type="Gene3D" id="3.30.40.10">
    <property type="entry name" value="Zinc/RING finger domain, C3HC4 (zinc finger)"/>
    <property type="match status" value="1"/>
</dbReference>
<dbReference type="SUPFAM" id="SSF57850">
    <property type="entry name" value="RING/U-box"/>
    <property type="match status" value="1"/>
</dbReference>
<dbReference type="AlphaFoldDB" id="A0A7S3SK89"/>
<dbReference type="InterPro" id="IPR001841">
    <property type="entry name" value="Znf_RING"/>
</dbReference>
<keyword evidence="1" id="KW-0479">Metal-binding</keyword>
<sequence length="150" mass="17036">MPHECPCCMEPMETPVTTACGHTFCTDCLAAWASMAITCPLCRCDLPPWLSRRVLNAARSNPQDQALEPVSIRERVEADEAERRPVHMRRLQRERRMVEYQVMTISGRPYEDLPIIRPQEMRDLFANNRRTLGMSLHSSLGSGLGCNSGF</sequence>
<dbReference type="InterPro" id="IPR013083">
    <property type="entry name" value="Znf_RING/FYVE/PHD"/>
</dbReference>
<reference evidence="6" key="1">
    <citation type="submission" date="2021-01" db="EMBL/GenBank/DDBJ databases">
        <authorList>
            <person name="Corre E."/>
            <person name="Pelletier E."/>
            <person name="Niang G."/>
            <person name="Scheremetjew M."/>
            <person name="Finn R."/>
            <person name="Kale V."/>
            <person name="Holt S."/>
            <person name="Cochrane G."/>
            <person name="Meng A."/>
            <person name="Brown T."/>
            <person name="Cohen L."/>
        </authorList>
    </citation>
    <scope>NUCLEOTIDE SEQUENCE</scope>
    <source>
        <strain evidence="6">SPMC142</strain>
    </source>
</reference>
<evidence type="ECO:0000259" key="5">
    <source>
        <dbReference type="PROSITE" id="PS50089"/>
    </source>
</evidence>
<proteinExistence type="predicted"/>
<dbReference type="Pfam" id="PF13639">
    <property type="entry name" value="zf-RING_2"/>
    <property type="match status" value="1"/>
</dbReference>
<dbReference type="EMBL" id="HBIQ01048287">
    <property type="protein sequence ID" value="CAE0557328.1"/>
    <property type="molecule type" value="Transcribed_RNA"/>
</dbReference>
<dbReference type="GO" id="GO:0061630">
    <property type="term" value="F:ubiquitin protein ligase activity"/>
    <property type="evidence" value="ECO:0007669"/>
    <property type="project" value="TreeGrafter"/>
</dbReference>
<evidence type="ECO:0000313" key="6">
    <source>
        <dbReference type="EMBL" id="CAE0557328.1"/>
    </source>
</evidence>
<dbReference type="PANTHER" id="PTHR23327">
    <property type="entry name" value="RING FINGER PROTEIN 127"/>
    <property type="match status" value="1"/>
</dbReference>
<dbReference type="InterPro" id="IPR017907">
    <property type="entry name" value="Znf_RING_CS"/>
</dbReference>
<accession>A0A7S3SK89</accession>
<dbReference type="GO" id="GO:0008270">
    <property type="term" value="F:zinc ion binding"/>
    <property type="evidence" value="ECO:0007669"/>
    <property type="project" value="UniProtKB-KW"/>
</dbReference>
<name>A0A7S3SK89_9SPIT</name>
<keyword evidence="3" id="KW-0862">Zinc</keyword>
<keyword evidence="2 4" id="KW-0863">Zinc-finger</keyword>
<organism evidence="6">
    <name type="scientific">Strombidinopsis acuminata</name>
    <dbReference type="NCBI Taxonomy" id="141414"/>
    <lineage>
        <taxon>Eukaryota</taxon>
        <taxon>Sar</taxon>
        <taxon>Alveolata</taxon>
        <taxon>Ciliophora</taxon>
        <taxon>Intramacronucleata</taxon>
        <taxon>Spirotrichea</taxon>
        <taxon>Choreotrichia</taxon>
        <taxon>Choreotrichida</taxon>
        <taxon>Strombidinopsidae</taxon>
        <taxon>Strombidinopsis</taxon>
    </lineage>
</organism>
<evidence type="ECO:0000256" key="2">
    <source>
        <dbReference type="ARBA" id="ARBA00022771"/>
    </source>
</evidence>
<dbReference type="SMART" id="SM00184">
    <property type="entry name" value="RING"/>
    <property type="match status" value="1"/>
</dbReference>
<evidence type="ECO:0000256" key="3">
    <source>
        <dbReference type="ARBA" id="ARBA00022833"/>
    </source>
</evidence>
<protein>
    <recommendedName>
        <fullName evidence="5">RING-type domain-containing protein</fullName>
    </recommendedName>
</protein>
<dbReference type="PANTHER" id="PTHR23327:SF42">
    <property type="entry name" value="LON PEPTIDASE N-TERMINAL DOMAIN AND RING FINGER PROTEIN C14F5.10C"/>
    <property type="match status" value="1"/>
</dbReference>
<feature type="domain" description="RING-type" evidence="5">
    <location>
        <begin position="5"/>
        <end position="43"/>
    </location>
</feature>
<dbReference type="PROSITE" id="PS00518">
    <property type="entry name" value="ZF_RING_1"/>
    <property type="match status" value="1"/>
</dbReference>
<gene>
    <name evidence="6" type="ORF">SACU0126_LOCUS15305</name>
</gene>
<evidence type="ECO:0000256" key="4">
    <source>
        <dbReference type="PROSITE-ProRule" id="PRU00175"/>
    </source>
</evidence>